<reference evidence="4 5" key="1">
    <citation type="submission" date="2016-02" db="EMBL/GenBank/DDBJ databases">
        <title>Genome analysis of coral dinoflagellate symbionts highlights evolutionary adaptations to a symbiotic lifestyle.</title>
        <authorList>
            <person name="Aranda M."/>
            <person name="Li Y."/>
            <person name="Liew Y.J."/>
            <person name="Baumgarten S."/>
            <person name="Simakov O."/>
            <person name="Wilson M."/>
            <person name="Piel J."/>
            <person name="Ashoor H."/>
            <person name="Bougouffa S."/>
            <person name="Bajic V.B."/>
            <person name="Ryu T."/>
            <person name="Ravasi T."/>
            <person name="Bayer T."/>
            <person name="Micklem G."/>
            <person name="Kim H."/>
            <person name="Bhak J."/>
            <person name="Lajeunesse T.C."/>
            <person name="Voolstra C.R."/>
        </authorList>
    </citation>
    <scope>NUCLEOTIDE SEQUENCE [LARGE SCALE GENOMIC DNA]</scope>
    <source>
        <strain evidence="4 5">CCMP2467</strain>
    </source>
</reference>
<sequence>MNYPGDASALVGKVLDGLDDGLHTWRRSAAPRKNPPFPLGSFLKLVQRAVELLGSVQEDRVTMWWLMAVPCFVAWQAQTEAKQILVTGGVMKSRLLSKEGHHLAVVPVVEGLLERGHNVTMALPNTTEALQWFPNGIGTANLIYIGDETASLSSFKVPDMKNLRWHECILAWGKIIWNYKSLIDGPFFSVVDDFIALTKRHHFDVAFATNSFGCNAALKRSSIPWVSFLSIPPYPEIVLSDSEQICKYPNMANPRSMSELRGSLLKRVQNRVECMMLQTYIRFGLSVMNSVLQDRGFPPLADQTEFYFGAKTNIMLGGPPITLPIQLPTGLHVVGTVERKTPRELPAELEHWLDHAAAPVVYVSMGTKYEFSNSSGSNLITELRRLMSSGFRILWSLRSSQQGALQHLLPRTGEQLHIASFTPQPEVLAHPAVKAFLSHCGWGGVTDTLAAGVPVLAYPSFSEQRGNAQRLVEIGAAVLVRPDFANLVEAAEAVIQNAAFADATKDLRSLGGLRRTLDLIEDAADMRFPDPLPVQSKMNTLDAHFVRDHGVEKALYVDLIEDEALLACLLFVRRCLASFRRVLLRHNYSEAAAKALVGSPAAQGAWPRVKGEVLEAPRRGVDVRSAALLGTFLPLIRGHFGTSRSAVSPWVVMLAMDWSYCPETAAAGEGTLSMTAATADAAAAGPGNENGSATVEPRMSYPEPMGCAEKE</sequence>
<keyword evidence="2 4" id="KW-0808">Transferase</keyword>
<dbReference type="PANTHER" id="PTHR48043">
    <property type="entry name" value="EG:EG0003.4 PROTEIN-RELATED"/>
    <property type="match status" value="1"/>
</dbReference>
<evidence type="ECO:0000313" key="4">
    <source>
        <dbReference type="EMBL" id="OLP86299.1"/>
    </source>
</evidence>
<dbReference type="PROSITE" id="PS00375">
    <property type="entry name" value="UDPGT"/>
    <property type="match status" value="1"/>
</dbReference>
<proteinExistence type="predicted"/>
<evidence type="ECO:0000256" key="2">
    <source>
        <dbReference type="ARBA" id="ARBA00022679"/>
    </source>
</evidence>
<dbReference type="InterPro" id="IPR002213">
    <property type="entry name" value="UDP_glucos_trans"/>
</dbReference>
<evidence type="ECO:0000256" key="3">
    <source>
        <dbReference type="SAM" id="MobiDB-lite"/>
    </source>
</evidence>
<dbReference type="PANTHER" id="PTHR48043:SF145">
    <property type="entry name" value="FI06409P-RELATED"/>
    <property type="match status" value="1"/>
</dbReference>
<protein>
    <submittedName>
        <fullName evidence="4">UDP-glycosyltransferase 84A3</fullName>
    </submittedName>
</protein>
<keyword evidence="1" id="KW-0328">Glycosyltransferase</keyword>
<name>A0A1Q9CTP4_SYMMI</name>
<dbReference type="SUPFAM" id="SSF53756">
    <property type="entry name" value="UDP-Glycosyltransferase/glycogen phosphorylase"/>
    <property type="match status" value="1"/>
</dbReference>
<dbReference type="OrthoDB" id="5835829at2759"/>
<keyword evidence="5" id="KW-1185">Reference proteome</keyword>
<feature type="region of interest" description="Disordered" evidence="3">
    <location>
        <begin position="682"/>
        <end position="711"/>
    </location>
</feature>
<dbReference type="GO" id="GO:0008194">
    <property type="term" value="F:UDP-glycosyltransferase activity"/>
    <property type="evidence" value="ECO:0007669"/>
    <property type="project" value="InterPro"/>
</dbReference>
<gene>
    <name evidence="4" type="primary">UGT84A3</name>
    <name evidence="4" type="ORF">AK812_SmicGene32602</name>
</gene>
<dbReference type="EMBL" id="LSRX01000923">
    <property type="protein sequence ID" value="OLP86299.1"/>
    <property type="molecule type" value="Genomic_DNA"/>
</dbReference>
<dbReference type="Pfam" id="PF00201">
    <property type="entry name" value="UDPGT"/>
    <property type="match status" value="1"/>
</dbReference>
<evidence type="ECO:0000256" key="1">
    <source>
        <dbReference type="ARBA" id="ARBA00022676"/>
    </source>
</evidence>
<dbReference type="AlphaFoldDB" id="A0A1Q9CTP4"/>
<dbReference type="InterPro" id="IPR035595">
    <property type="entry name" value="UDP_glycos_trans_CS"/>
</dbReference>
<evidence type="ECO:0000313" key="5">
    <source>
        <dbReference type="Proteomes" id="UP000186817"/>
    </source>
</evidence>
<dbReference type="Gene3D" id="3.40.50.2000">
    <property type="entry name" value="Glycogen Phosphorylase B"/>
    <property type="match status" value="1"/>
</dbReference>
<dbReference type="CDD" id="cd03784">
    <property type="entry name" value="GT1_Gtf-like"/>
    <property type="match status" value="1"/>
</dbReference>
<dbReference type="InterPro" id="IPR050271">
    <property type="entry name" value="UDP-glycosyltransferase"/>
</dbReference>
<organism evidence="4 5">
    <name type="scientific">Symbiodinium microadriaticum</name>
    <name type="common">Dinoflagellate</name>
    <name type="synonym">Zooxanthella microadriatica</name>
    <dbReference type="NCBI Taxonomy" id="2951"/>
    <lineage>
        <taxon>Eukaryota</taxon>
        <taxon>Sar</taxon>
        <taxon>Alveolata</taxon>
        <taxon>Dinophyceae</taxon>
        <taxon>Suessiales</taxon>
        <taxon>Symbiodiniaceae</taxon>
        <taxon>Symbiodinium</taxon>
    </lineage>
</organism>
<dbReference type="Proteomes" id="UP000186817">
    <property type="component" value="Unassembled WGS sequence"/>
</dbReference>
<comment type="caution">
    <text evidence="4">The sequence shown here is derived from an EMBL/GenBank/DDBJ whole genome shotgun (WGS) entry which is preliminary data.</text>
</comment>
<accession>A0A1Q9CTP4</accession>